<reference evidence="1" key="1">
    <citation type="journal article" date="2014" name="Front. Microbiol.">
        <title>High frequency of phylogenetically diverse reductive dehalogenase-homologous genes in deep subseafloor sedimentary metagenomes.</title>
        <authorList>
            <person name="Kawai M."/>
            <person name="Futagami T."/>
            <person name="Toyoda A."/>
            <person name="Takaki Y."/>
            <person name="Nishi S."/>
            <person name="Hori S."/>
            <person name="Arai W."/>
            <person name="Tsubouchi T."/>
            <person name="Morono Y."/>
            <person name="Uchiyama I."/>
            <person name="Ito T."/>
            <person name="Fujiyama A."/>
            <person name="Inagaki F."/>
            <person name="Takami H."/>
        </authorList>
    </citation>
    <scope>NUCLEOTIDE SEQUENCE</scope>
    <source>
        <strain evidence="1">Expedition CK06-06</strain>
    </source>
</reference>
<name>X0WYI9_9ZZZZ</name>
<feature type="non-terminal residue" evidence="1">
    <location>
        <position position="1"/>
    </location>
</feature>
<dbReference type="AlphaFoldDB" id="X0WYI9"/>
<dbReference type="EMBL" id="BARS01044400">
    <property type="protein sequence ID" value="GAG35785.1"/>
    <property type="molecule type" value="Genomic_DNA"/>
</dbReference>
<comment type="caution">
    <text evidence="1">The sequence shown here is derived from an EMBL/GenBank/DDBJ whole genome shotgun (WGS) entry which is preliminary data.</text>
</comment>
<proteinExistence type="predicted"/>
<protein>
    <submittedName>
        <fullName evidence="1">Uncharacterized protein</fullName>
    </submittedName>
</protein>
<sequence>SNLMTFKVEIRSANHVAMPLRLVFTREALQSLKEGKVTPEHFLREYVQFI</sequence>
<organism evidence="1">
    <name type="scientific">marine sediment metagenome</name>
    <dbReference type="NCBI Taxonomy" id="412755"/>
    <lineage>
        <taxon>unclassified sequences</taxon>
        <taxon>metagenomes</taxon>
        <taxon>ecological metagenomes</taxon>
    </lineage>
</organism>
<gene>
    <name evidence="1" type="ORF">S01H1_67088</name>
</gene>
<accession>X0WYI9</accession>
<evidence type="ECO:0000313" key="1">
    <source>
        <dbReference type="EMBL" id="GAG35785.1"/>
    </source>
</evidence>